<dbReference type="SUPFAM" id="SSF48452">
    <property type="entry name" value="TPR-like"/>
    <property type="match status" value="1"/>
</dbReference>
<dbReference type="InterPro" id="IPR011990">
    <property type="entry name" value="TPR-like_helical_dom_sf"/>
</dbReference>
<dbReference type="EMBL" id="CAUYUJ010019227">
    <property type="protein sequence ID" value="CAK0889532.1"/>
    <property type="molecule type" value="Genomic_DNA"/>
</dbReference>
<evidence type="ECO:0000313" key="3">
    <source>
        <dbReference type="Proteomes" id="UP001189429"/>
    </source>
</evidence>
<proteinExistence type="predicted"/>
<reference evidence="2" key="1">
    <citation type="submission" date="2023-10" db="EMBL/GenBank/DDBJ databases">
        <authorList>
            <person name="Chen Y."/>
            <person name="Shah S."/>
            <person name="Dougan E. K."/>
            <person name="Thang M."/>
            <person name="Chan C."/>
        </authorList>
    </citation>
    <scope>NUCLEOTIDE SEQUENCE [LARGE SCALE GENOMIC DNA]</scope>
</reference>
<dbReference type="Gene3D" id="2.60.120.380">
    <property type="match status" value="1"/>
</dbReference>
<gene>
    <name evidence="2" type="ORF">PCOR1329_LOCUS70037</name>
</gene>
<organism evidence="2 3">
    <name type="scientific">Prorocentrum cordatum</name>
    <dbReference type="NCBI Taxonomy" id="2364126"/>
    <lineage>
        <taxon>Eukaryota</taxon>
        <taxon>Sar</taxon>
        <taxon>Alveolata</taxon>
        <taxon>Dinophyceae</taxon>
        <taxon>Prorocentrales</taxon>
        <taxon>Prorocentraceae</taxon>
        <taxon>Prorocentrum</taxon>
    </lineage>
</organism>
<evidence type="ECO:0000313" key="2">
    <source>
        <dbReference type="EMBL" id="CAK0889532.1"/>
    </source>
</evidence>
<keyword evidence="3" id="KW-1185">Reference proteome</keyword>
<protein>
    <recommendedName>
        <fullName evidence="4">Tetratricopeptide repeat protein</fullName>
    </recommendedName>
</protein>
<accession>A0ABN9WS64</accession>
<evidence type="ECO:0008006" key="4">
    <source>
        <dbReference type="Google" id="ProtNLM"/>
    </source>
</evidence>
<sequence>MGVASSSIRSSRRRRAHRVQRRRRRPHPGPTVARDWQRERVCDAYRRPDPGSLCCLQLHAVPRGGSRSVGAAGERAAALAYAAEARSIEYEMVQLSEQSRVLCPHTALLVLETDEDYARFGIAQDSLSPVLVVTGTGVQLVSRSDMSLPALPDPVPIDPVVVPTPNSSVNESASCDDLNSMVCLENADDGDFALNEETGAVYSDTGTQANSGRSTCPMWLVVVLALLACQTGSNWVDLEEDAEATLANQPSPPEDRLRETATAYAGALWTKRRASELRGFCAGWIAWDPANGLAFEYLGKAAGHLGQARTALRAATSILAVAPRDSEQLLRASWLALSLDLPDAPAWAQRFAQRSLEERSDNPNVYRALAMSSWHAGDYAAAADAYALGLGAEFHDRYGDVQRVLREEAAIFLRSLEASQQAAPFQSYAEGALKAVDVNEGRGIGLLITMSWLTDANDVDLHVVDPNGEECYYSNPSTSWGLRLYSDQTQGLGPEVVALQGRKPGSYTVGVKYFSAGAMGASRGTVIIRQLSEGVPVGEPTIEVFTLPTGKHLHTRSFYKRKGVTILVLRLHRSSSFRSLLVEGCRQAYFTDSESARQKTDPAPVGCYAPSCKKRLSRVLAGTTAACPRSLPLAASSTGGCPPRCAVGSSGRRGIALAWRAQVRRTNQERRRVA</sequence>
<evidence type="ECO:0000256" key="1">
    <source>
        <dbReference type="SAM" id="MobiDB-lite"/>
    </source>
</evidence>
<name>A0ABN9WS64_9DINO</name>
<dbReference type="Gene3D" id="1.25.40.10">
    <property type="entry name" value="Tetratricopeptide repeat domain"/>
    <property type="match status" value="1"/>
</dbReference>
<dbReference type="Proteomes" id="UP001189429">
    <property type="component" value="Unassembled WGS sequence"/>
</dbReference>
<feature type="compositionally biased region" description="Basic residues" evidence="1">
    <location>
        <begin position="10"/>
        <end position="27"/>
    </location>
</feature>
<feature type="region of interest" description="Disordered" evidence="1">
    <location>
        <begin position="1"/>
        <end position="32"/>
    </location>
</feature>
<comment type="caution">
    <text evidence="2">The sequence shown here is derived from an EMBL/GenBank/DDBJ whole genome shotgun (WGS) entry which is preliminary data.</text>
</comment>